<dbReference type="InterPro" id="IPR006696">
    <property type="entry name" value="DUF423"/>
</dbReference>
<keyword evidence="1" id="KW-1133">Transmembrane helix</keyword>
<keyword evidence="1" id="KW-0812">Transmembrane</keyword>
<protein>
    <submittedName>
        <fullName evidence="2">Uncharacterized protein</fullName>
    </submittedName>
</protein>
<dbReference type="EMBL" id="KN882016">
    <property type="protein sequence ID" value="KIY47056.1"/>
    <property type="molecule type" value="Genomic_DNA"/>
</dbReference>
<organism evidence="2 3">
    <name type="scientific">Fistulina hepatica ATCC 64428</name>
    <dbReference type="NCBI Taxonomy" id="1128425"/>
    <lineage>
        <taxon>Eukaryota</taxon>
        <taxon>Fungi</taxon>
        <taxon>Dikarya</taxon>
        <taxon>Basidiomycota</taxon>
        <taxon>Agaricomycotina</taxon>
        <taxon>Agaricomycetes</taxon>
        <taxon>Agaricomycetidae</taxon>
        <taxon>Agaricales</taxon>
        <taxon>Fistulinaceae</taxon>
        <taxon>Fistulina</taxon>
    </lineage>
</organism>
<dbReference type="Pfam" id="PF04241">
    <property type="entry name" value="DUF423"/>
    <property type="match status" value="1"/>
</dbReference>
<sequence>FVVHGLKDKPTEVIKSWETGSRYAIYNGIGLLALSLHPRLSGNIIAGPAIALGTFLFSGSIFYKAMTKKPERCV</sequence>
<dbReference type="Proteomes" id="UP000054144">
    <property type="component" value="Unassembled WGS sequence"/>
</dbReference>
<feature type="transmembrane region" description="Helical" evidence="1">
    <location>
        <begin position="44"/>
        <end position="63"/>
    </location>
</feature>
<gene>
    <name evidence="2" type="ORF">FISHEDRAFT_14757</name>
</gene>
<keyword evidence="1" id="KW-0472">Membrane</keyword>
<evidence type="ECO:0000313" key="3">
    <source>
        <dbReference type="Proteomes" id="UP000054144"/>
    </source>
</evidence>
<feature type="non-terminal residue" evidence="2">
    <location>
        <position position="1"/>
    </location>
</feature>
<evidence type="ECO:0000313" key="2">
    <source>
        <dbReference type="EMBL" id="KIY47056.1"/>
    </source>
</evidence>
<feature type="non-terminal residue" evidence="2">
    <location>
        <position position="74"/>
    </location>
</feature>
<dbReference type="AlphaFoldDB" id="A0A0D7AAU1"/>
<reference evidence="2 3" key="1">
    <citation type="journal article" date="2015" name="Fungal Genet. Biol.">
        <title>Evolution of novel wood decay mechanisms in Agaricales revealed by the genome sequences of Fistulina hepatica and Cylindrobasidium torrendii.</title>
        <authorList>
            <person name="Floudas D."/>
            <person name="Held B.W."/>
            <person name="Riley R."/>
            <person name="Nagy L.G."/>
            <person name="Koehler G."/>
            <person name="Ransdell A.S."/>
            <person name="Younus H."/>
            <person name="Chow J."/>
            <person name="Chiniquy J."/>
            <person name="Lipzen A."/>
            <person name="Tritt A."/>
            <person name="Sun H."/>
            <person name="Haridas S."/>
            <person name="LaButti K."/>
            <person name="Ohm R.A."/>
            <person name="Kues U."/>
            <person name="Blanchette R.A."/>
            <person name="Grigoriev I.V."/>
            <person name="Minto R.E."/>
            <person name="Hibbett D.S."/>
        </authorList>
    </citation>
    <scope>NUCLEOTIDE SEQUENCE [LARGE SCALE GENOMIC DNA]</scope>
    <source>
        <strain evidence="2 3">ATCC 64428</strain>
    </source>
</reference>
<accession>A0A0D7AAU1</accession>
<dbReference type="OrthoDB" id="269173at2759"/>
<evidence type="ECO:0000256" key="1">
    <source>
        <dbReference type="SAM" id="Phobius"/>
    </source>
</evidence>
<keyword evidence="3" id="KW-1185">Reference proteome</keyword>
<name>A0A0D7AAU1_9AGAR</name>
<proteinExistence type="predicted"/>